<gene>
    <name evidence="1" type="ORF">MNBD_NITROSPINAE01-1412</name>
</gene>
<dbReference type="AlphaFoldDB" id="A0A3B1C1D5"/>
<name>A0A3B1C1D5_9ZZZZ</name>
<sequence length="195" mass="21904">MGKVKIVAAKEKLWKKVEETVEKTVIHQRQMELVPNRWDFAVFGPSTDGKKAVLRVGVAEQSLIHKAPTYIATVGDPDRVGTPGMISIEELAGGDISDELKGLEVYHVSPLRPISINRKVEAESIDKMRDEVLEELEGRNVAIIETPDETAWSVSVLRYLNECDEMFPDPVMSIIRSKMTDTEIDFRRPHGGLLH</sequence>
<accession>A0A3B1C1D5</accession>
<proteinExistence type="predicted"/>
<protein>
    <submittedName>
        <fullName evidence="1">Uncharacterized protein</fullName>
    </submittedName>
</protein>
<reference evidence="1" key="1">
    <citation type="submission" date="2018-06" db="EMBL/GenBank/DDBJ databases">
        <authorList>
            <person name="Zhirakovskaya E."/>
        </authorList>
    </citation>
    <scope>NUCLEOTIDE SEQUENCE</scope>
</reference>
<dbReference type="EMBL" id="UOGC01000060">
    <property type="protein sequence ID" value="VAX17814.1"/>
    <property type="molecule type" value="Genomic_DNA"/>
</dbReference>
<organism evidence="1">
    <name type="scientific">hydrothermal vent metagenome</name>
    <dbReference type="NCBI Taxonomy" id="652676"/>
    <lineage>
        <taxon>unclassified sequences</taxon>
        <taxon>metagenomes</taxon>
        <taxon>ecological metagenomes</taxon>
    </lineage>
</organism>
<evidence type="ECO:0000313" key="1">
    <source>
        <dbReference type="EMBL" id="VAX17814.1"/>
    </source>
</evidence>